<protein>
    <submittedName>
        <fullName evidence="3">Arsenate reductase</fullName>
    </submittedName>
</protein>
<dbReference type="CDD" id="cd00090">
    <property type="entry name" value="HTH_ARSR"/>
    <property type="match status" value="1"/>
</dbReference>
<dbReference type="NCBIfam" id="NF033788">
    <property type="entry name" value="HTH_metalloreg"/>
    <property type="match status" value="1"/>
</dbReference>
<dbReference type="SMART" id="SM00418">
    <property type="entry name" value="HTH_ARSR"/>
    <property type="match status" value="1"/>
</dbReference>
<dbReference type="Pfam" id="PF01451">
    <property type="entry name" value="LMWPc"/>
    <property type="match status" value="1"/>
</dbReference>
<dbReference type="InterPro" id="IPR036388">
    <property type="entry name" value="WH-like_DNA-bd_sf"/>
</dbReference>
<dbReference type="SUPFAM" id="SSF52788">
    <property type="entry name" value="Phosphotyrosine protein phosphatases I"/>
    <property type="match status" value="1"/>
</dbReference>
<keyword evidence="4" id="KW-1185">Reference proteome</keyword>
<dbReference type="PANTHER" id="PTHR43428:SF1">
    <property type="entry name" value="ARSENATE REDUCTASE"/>
    <property type="match status" value="1"/>
</dbReference>
<dbReference type="Pfam" id="PF01022">
    <property type="entry name" value="HTH_5"/>
    <property type="match status" value="1"/>
</dbReference>
<dbReference type="PANTHER" id="PTHR43428">
    <property type="entry name" value="ARSENATE REDUCTASE"/>
    <property type="match status" value="1"/>
</dbReference>
<feature type="domain" description="HTH arsR-type" evidence="2">
    <location>
        <begin position="31"/>
        <end position="125"/>
    </location>
</feature>
<dbReference type="InterPro" id="IPR011991">
    <property type="entry name" value="ArsR-like_HTH"/>
</dbReference>
<dbReference type="AlphaFoldDB" id="A0A059XYF6"/>
<dbReference type="PRINTS" id="PR00778">
    <property type="entry name" value="HTHARSR"/>
</dbReference>
<dbReference type="GO" id="GO:0003700">
    <property type="term" value="F:DNA-binding transcription factor activity"/>
    <property type="evidence" value="ECO:0007669"/>
    <property type="project" value="InterPro"/>
</dbReference>
<evidence type="ECO:0000313" key="4">
    <source>
        <dbReference type="Proteomes" id="UP000027059"/>
    </source>
</evidence>
<dbReference type="Gene3D" id="1.10.10.10">
    <property type="entry name" value="Winged helix-like DNA-binding domain superfamily/Winged helix DNA-binding domain"/>
    <property type="match status" value="1"/>
</dbReference>
<dbReference type="InterPro" id="IPR036390">
    <property type="entry name" value="WH_DNA-bd_sf"/>
</dbReference>
<dbReference type="GO" id="GO:0046685">
    <property type="term" value="P:response to arsenic-containing substance"/>
    <property type="evidence" value="ECO:0007669"/>
    <property type="project" value="UniProtKB-KW"/>
</dbReference>
<evidence type="ECO:0000313" key="3">
    <source>
        <dbReference type="EMBL" id="AIA30296.1"/>
    </source>
</evidence>
<dbReference type="InterPro" id="IPR036196">
    <property type="entry name" value="Ptyr_pPase_sf"/>
</dbReference>
<evidence type="ECO:0000259" key="2">
    <source>
        <dbReference type="PROSITE" id="PS50987"/>
    </source>
</evidence>
<dbReference type="SMART" id="SM00226">
    <property type="entry name" value="LMWPc"/>
    <property type="match status" value="1"/>
</dbReference>
<gene>
    <name evidence="3" type="ORF">Y981_04450</name>
</gene>
<dbReference type="SUPFAM" id="SSF46785">
    <property type="entry name" value="Winged helix' DNA-binding domain"/>
    <property type="match status" value="1"/>
</dbReference>
<evidence type="ECO:0000256" key="1">
    <source>
        <dbReference type="ARBA" id="ARBA00022849"/>
    </source>
</evidence>
<accession>A0A059XYF6</accession>
<dbReference type="InterPro" id="IPR023485">
    <property type="entry name" value="Ptyr_pPase"/>
</dbReference>
<dbReference type="Proteomes" id="UP000027059">
    <property type="component" value="Chromosome"/>
</dbReference>
<dbReference type="HOGENOM" id="CLU_081551_1_0_0"/>
<reference evidence="4" key="1">
    <citation type="submission" date="2014-02" db="EMBL/GenBank/DDBJ databases">
        <title>Complete genome sequence and comparative genomic analysis of the nitrogen-fixing bacterium Leptospirillum ferriphilum YSK.</title>
        <authorList>
            <person name="Guo X."/>
            <person name="Yin H."/>
            <person name="Liang Y."/>
            <person name="Hu Q."/>
            <person name="Ma L."/>
            <person name="Xiao Y."/>
            <person name="Zhang X."/>
            <person name="Qiu G."/>
            <person name="Liu X."/>
        </authorList>
    </citation>
    <scope>NUCLEOTIDE SEQUENCE [LARGE SCALE GENOMIC DNA]</scope>
    <source>
        <strain evidence="4">YSK</strain>
    </source>
</reference>
<dbReference type="InterPro" id="IPR001845">
    <property type="entry name" value="HTH_ArsR_DNA-bd_dom"/>
</dbReference>
<reference evidence="3 4" key="2">
    <citation type="journal article" date="2015" name="Biomed. Res. Int.">
        <title>Effects of Arsenite Resistance on the Growth and Functional Gene Expression of Leptospirillum ferriphilum and Acidithiobacillus thiooxidans in Pure Culture and Coculture.</title>
        <authorList>
            <person name="Jiang H."/>
            <person name="Liang Y."/>
            <person name="Yin H."/>
            <person name="Xiao Y."/>
            <person name="Guo X."/>
            <person name="Xu Y."/>
            <person name="Hu Q."/>
            <person name="Liu H."/>
            <person name="Liu X."/>
        </authorList>
    </citation>
    <scope>NUCLEOTIDE SEQUENCE [LARGE SCALE GENOMIC DNA]</scope>
    <source>
        <strain evidence="3 4">YSK</strain>
    </source>
</reference>
<dbReference type="CDD" id="cd16345">
    <property type="entry name" value="LMWP_ArsC"/>
    <property type="match status" value="1"/>
</dbReference>
<keyword evidence="1" id="KW-0059">Arsenical resistance</keyword>
<dbReference type="Gene3D" id="3.40.50.2300">
    <property type="match status" value="1"/>
</dbReference>
<dbReference type="PROSITE" id="PS50987">
    <property type="entry name" value="HTH_ARSR_2"/>
    <property type="match status" value="1"/>
</dbReference>
<proteinExistence type="predicted"/>
<organism evidence="3 4">
    <name type="scientific">Leptospirillum ferriphilum YSK</name>
    <dbReference type="NCBI Taxonomy" id="1441628"/>
    <lineage>
        <taxon>Bacteria</taxon>
        <taxon>Pseudomonadati</taxon>
        <taxon>Nitrospirota</taxon>
        <taxon>Nitrospiria</taxon>
        <taxon>Nitrospirales</taxon>
        <taxon>Nitrospiraceae</taxon>
        <taxon>Leptospirillum</taxon>
    </lineage>
</organism>
<dbReference type="EMBL" id="CP007243">
    <property type="protein sequence ID" value="AIA30296.1"/>
    <property type="molecule type" value="Genomic_DNA"/>
</dbReference>
<name>A0A059XYF6_9BACT</name>
<dbReference type="KEGG" id="lfp:Y981_04450"/>
<sequence>MGREARPAHPRNFRERLTTNSFFDIFGSMNLSKQGPDPDDDLFFALTHALRRRALLSLLERGPLCVCHLTEILGSSQPTVSRQMSVLRAKGLVEPLRKGQWIYYSLARSLPAWTRTFLTTLYETRPDFQNRSYQLSQNFCPVQAPTRLLFLCTQNACRSQISFGWARALGGAWVDVRSAGTHPHPDGVNPLAISVMRERGIDLSGQSSTPVDASLLRWANLVVTVCGEADESCPVLPPGVRKEHWPIPDPDRIHGSSREIYLAFTRTRDEIESRIRDLFQRLGIDILDRPLPFMATN</sequence>